<accession>A0A835PCW2</accession>
<comment type="caution">
    <text evidence="2">The sequence shown here is derived from an EMBL/GenBank/DDBJ whole genome shotgun (WGS) entry which is preliminary data.</text>
</comment>
<dbReference type="AlphaFoldDB" id="A0A835PCW2"/>
<dbReference type="EMBL" id="JADCNM010000189">
    <property type="protein sequence ID" value="KAG0449387.1"/>
    <property type="molecule type" value="Genomic_DNA"/>
</dbReference>
<dbReference type="Proteomes" id="UP000639772">
    <property type="component" value="Unassembled WGS sequence"/>
</dbReference>
<keyword evidence="1" id="KW-1133">Transmembrane helix</keyword>
<evidence type="ECO:0000256" key="1">
    <source>
        <dbReference type="SAM" id="Phobius"/>
    </source>
</evidence>
<sequence length="69" mass="7571">MMCVVFTTGRCSSSTRSICGSSKYAFLAVLQLFLYLPAVIHGPVPLLRSRGHALLASDQKKEGYRHGNE</sequence>
<proteinExistence type="predicted"/>
<keyword evidence="1" id="KW-0812">Transmembrane</keyword>
<reference evidence="2 3" key="1">
    <citation type="journal article" date="2020" name="Nat. Food">
        <title>A phased Vanilla planifolia genome enables genetic improvement of flavour and production.</title>
        <authorList>
            <person name="Hasing T."/>
            <person name="Tang H."/>
            <person name="Brym M."/>
            <person name="Khazi F."/>
            <person name="Huang T."/>
            <person name="Chambers A.H."/>
        </authorList>
    </citation>
    <scope>NUCLEOTIDE SEQUENCE [LARGE SCALE GENOMIC DNA]</scope>
    <source>
        <tissue evidence="2">Leaf</tissue>
    </source>
</reference>
<feature type="transmembrane region" description="Helical" evidence="1">
    <location>
        <begin position="24"/>
        <end position="47"/>
    </location>
</feature>
<organism evidence="2 3">
    <name type="scientific">Vanilla planifolia</name>
    <name type="common">Vanilla</name>
    <dbReference type="NCBI Taxonomy" id="51239"/>
    <lineage>
        <taxon>Eukaryota</taxon>
        <taxon>Viridiplantae</taxon>
        <taxon>Streptophyta</taxon>
        <taxon>Embryophyta</taxon>
        <taxon>Tracheophyta</taxon>
        <taxon>Spermatophyta</taxon>
        <taxon>Magnoliopsida</taxon>
        <taxon>Liliopsida</taxon>
        <taxon>Asparagales</taxon>
        <taxon>Orchidaceae</taxon>
        <taxon>Vanilloideae</taxon>
        <taxon>Vanilleae</taxon>
        <taxon>Vanilla</taxon>
    </lineage>
</organism>
<keyword evidence="1" id="KW-0472">Membrane</keyword>
<evidence type="ECO:0000313" key="3">
    <source>
        <dbReference type="Proteomes" id="UP000639772"/>
    </source>
</evidence>
<evidence type="ECO:0000313" key="2">
    <source>
        <dbReference type="EMBL" id="KAG0449387.1"/>
    </source>
</evidence>
<name>A0A835PCW2_VANPL</name>
<gene>
    <name evidence="2" type="ORF">HPP92_027340</name>
</gene>
<protein>
    <submittedName>
        <fullName evidence="2">Uncharacterized protein</fullName>
    </submittedName>
</protein>